<keyword evidence="2" id="KW-0732">Signal</keyword>
<dbReference type="OrthoDB" id="2991176at2759"/>
<evidence type="ECO:0000256" key="2">
    <source>
        <dbReference type="SAM" id="SignalP"/>
    </source>
</evidence>
<organism evidence="3 4">
    <name type="scientific">Pleurotus ostreatus (strain PC15)</name>
    <name type="common">Oyster mushroom</name>
    <dbReference type="NCBI Taxonomy" id="1137138"/>
    <lineage>
        <taxon>Eukaryota</taxon>
        <taxon>Fungi</taxon>
        <taxon>Dikarya</taxon>
        <taxon>Basidiomycota</taxon>
        <taxon>Agaricomycotina</taxon>
        <taxon>Agaricomycetes</taxon>
        <taxon>Agaricomycetidae</taxon>
        <taxon>Agaricales</taxon>
        <taxon>Pleurotineae</taxon>
        <taxon>Pleurotaceae</taxon>
        <taxon>Pleurotus</taxon>
    </lineage>
</organism>
<dbReference type="VEuPathDB" id="FungiDB:PLEOSDRAFT_1114749"/>
<gene>
    <name evidence="3" type="ORF">PLEOSDRAFT_1114749</name>
</gene>
<proteinExistence type="predicted"/>
<feature type="chain" id="PRO_5001646312" description="Extracellular membrane protein CFEM domain-containing protein" evidence="2">
    <location>
        <begin position="19"/>
        <end position="210"/>
    </location>
</feature>
<evidence type="ECO:0000313" key="4">
    <source>
        <dbReference type="Proteomes" id="UP000027073"/>
    </source>
</evidence>
<reference evidence="4" key="1">
    <citation type="journal article" date="2014" name="Proc. Natl. Acad. Sci. U.S.A.">
        <title>Extensive sampling of basidiomycete genomes demonstrates inadequacy of the white-rot/brown-rot paradigm for wood decay fungi.</title>
        <authorList>
            <person name="Riley R."/>
            <person name="Salamov A.A."/>
            <person name="Brown D.W."/>
            <person name="Nagy L.G."/>
            <person name="Floudas D."/>
            <person name="Held B.W."/>
            <person name="Levasseur A."/>
            <person name="Lombard V."/>
            <person name="Morin E."/>
            <person name="Otillar R."/>
            <person name="Lindquist E.A."/>
            <person name="Sun H."/>
            <person name="LaButti K.M."/>
            <person name="Schmutz J."/>
            <person name="Jabbour D."/>
            <person name="Luo H."/>
            <person name="Baker S.E."/>
            <person name="Pisabarro A.G."/>
            <person name="Walton J.D."/>
            <person name="Blanchette R.A."/>
            <person name="Henrissat B."/>
            <person name="Martin F."/>
            <person name="Cullen D."/>
            <person name="Hibbett D.S."/>
            <person name="Grigoriev I.V."/>
        </authorList>
    </citation>
    <scope>NUCLEOTIDE SEQUENCE [LARGE SCALE GENOMIC DNA]</scope>
    <source>
        <strain evidence="4">PC15</strain>
    </source>
</reference>
<feature type="compositionally biased region" description="Polar residues" evidence="1">
    <location>
        <begin position="156"/>
        <end position="174"/>
    </location>
</feature>
<name>A0A067N7I4_PLEO1</name>
<protein>
    <recommendedName>
        <fullName evidence="5">Extracellular membrane protein CFEM domain-containing protein</fullName>
    </recommendedName>
</protein>
<dbReference type="Proteomes" id="UP000027073">
    <property type="component" value="Unassembled WGS sequence"/>
</dbReference>
<dbReference type="HOGENOM" id="CLU_1310580_0_0_1"/>
<dbReference type="InParanoid" id="A0A067N7I4"/>
<feature type="region of interest" description="Disordered" evidence="1">
    <location>
        <begin position="126"/>
        <end position="174"/>
    </location>
</feature>
<accession>A0A067N7I4</accession>
<feature type="signal peptide" evidence="2">
    <location>
        <begin position="1"/>
        <end position="18"/>
    </location>
</feature>
<evidence type="ECO:0008006" key="5">
    <source>
        <dbReference type="Google" id="ProtNLM"/>
    </source>
</evidence>
<dbReference type="EMBL" id="KL198014">
    <property type="protein sequence ID" value="KDQ22910.1"/>
    <property type="molecule type" value="Genomic_DNA"/>
</dbReference>
<dbReference type="AlphaFoldDB" id="A0A067N7I4"/>
<sequence>MLSVFTTTIVFAIAQVTASNLSEALQASRLQLHARQVNDPISVDDFPLGCQALCTPAVEVVNDPNCQTSRCQCTEANTIALGECLGCSAVYTGRSLTAAQADVQSFINQCAKDGFPVGGFPATGAPTRSTSVLPRGSATSARFSPPASGASDVRETPTSAGASPPQNTIAPSNVPSGLPVIGNGAFVPRVRGGGAVLVTVMPVLALLQYI</sequence>
<evidence type="ECO:0000256" key="1">
    <source>
        <dbReference type="SAM" id="MobiDB-lite"/>
    </source>
</evidence>
<evidence type="ECO:0000313" key="3">
    <source>
        <dbReference type="EMBL" id="KDQ22910.1"/>
    </source>
</evidence>
<feature type="compositionally biased region" description="Polar residues" evidence="1">
    <location>
        <begin position="126"/>
        <end position="142"/>
    </location>
</feature>